<dbReference type="PANTHER" id="PTHR45840">
    <property type="entry name" value="RHOMBOID-RELATED PROTEIN"/>
    <property type="match status" value="1"/>
</dbReference>
<dbReference type="InterPro" id="IPR051739">
    <property type="entry name" value="Rhomboid_IM_Serine_Proteases"/>
</dbReference>
<dbReference type="SUPFAM" id="SSF144091">
    <property type="entry name" value="Rhomboid-like"/>
    <property type="match status" value="1"/>
</dbReference>
<evidence type="ECO:0000256" key="6">
    <source>
        <dbReference type="SAM" id="Phobius"/>
    </source>
</evidence>
<organism evidence="8">
    <name type="scientific">Calcidiscus leptoporus</name>
    <dbReference type="NCBI Taxonomy" id="127549"/>
    <lineage>
        <taxon>Eukaryota</taxon>
        <taxon>Haptista</taxon>
        <taxon>Haptophyta</taxon>
        <taxon>Prymnesiophyceae</taxon>
        <taxon>Coccolithales</taxon>
        <taxon>Calcidiscaceae</taxon>
        <taxon>Calcidiscus</taxon>
    </lineage>
</organism>
<feature type="transmembrane region" description="Helical" evidence="6">
    <location>
        <begin position="45"/>
        <end position="62"/>
    </location>
</feature>
<reference evidence="8" key="1">
    <citation type="submission" date="2021-01" db="EMBL/GenBank/DDBJ databases">
        <authorList>
            <person name="Corre E."/>
            <person name="Pelletier E."/>
            <person name="Niang G."/>
            <person name="Scheremetjew M."/>
            <person name="Finn R."/>
            <person name="Kale V."/>
            <person name="Holt S."/>
            <person name="Cochrane G."/>
            <person name="Meng A."/>
            <person name="Brown T."/>
            <person name="Cohen L."/>
        </authorList>
    </citation>
    <scope>NUCLEOTIDE SEQUENCE</scope>
    <source>
        <strain evidence="8">RCC1130</strain>
    </source>
</reference>
<dbReference type="GO" id="GO:0004252">
    <property type="term" value="F:serine-type endopeptidase activity"/>
    <property type="evidence" value="ECO:0007669"/>
    <property type="project" value="InterPro"/>
</dbReference>
<proteinExistence type="inferred from homology"/>
<evidence type="ECO:0000259" key="7">
    <source>
        <dbReference type="Pfam" id="PF01694"/>
    </source>
</evidence>
<evidence type="ECO:0000256" key="3">
    <source>
        <dbReference type="ARBA" id="ARBA00022692"/>
    </source>
</evidence>
<keyword evidence="5 6" id="KW-0472">Membrane</keyword>
<evidence type="ECO:0000256" key="5">
    <source>
        <dbReference type="ARBA" id="ARBA00023136"/>
    </source>
</evidence>
<accession>A0A7S0NYJ8</accession>
<evidence type="ECO:0000313" key="8">
    <source>
        <dbReference type="EMBL" id="CAD8539234.1"/>
    </source>
</evidence>
<name>A0A7S0NYJ8_9EUKA</name>
<keyword evidence="4 6" id="KW-1133">Transmembrane helix</keyword>
<evidence type="ECO:0000256" key="4">
    <source>
        <dbReference type="ARBA" id="ARBA00022989"/>
    </source>
</evidence>
<dbReference type="Gene3D" id="1.20.1540.10">
    <property type="entry name" value="Rhomboid-like"/>
    <property type="match status" value="1"/>
</dbReference>
<dbReference type="InterPro" id="IPR022764">
    <property type="entry name" value="Peptidase_S54_rhomboid_dom"/>
</dbReference>
<dbReference type="EMBL" id="HBER01028916">
    <property type="protein sequence ID" value="CAD8539234.1"/>
    <property type="molecule type" value="Transcribed_RNA"/>
</dbReference>
<comment type="subcellular location">
    <subcellularLocation>
        <location evidence="1">Membrane</location>
        <topology evidence="1">Multi-pass membrane protein</topology>
    </subcellularLocation>
</comment>
<feature type="domain" description="Peptidase S54 rhomboid" evidence="7">
    <location>
        <begin position="26"/>
        <end position="115"/>
    </location>
</feature>
<dbReference type="Pfam" id="PF01694">
    <property type="entry name" value="Rhomboid"/>
    <property type="match status" value="1"/>
</dbReference>
<keyword evidence="3 6" id="KW-0812">Transmembrane</keyword>
<feature type="transmembrane region" description="Helical" evidence="6">
    <location>
        <begin position="125"/>
        <end position="145"/>
    </location>
</feature>
<feature type="transmembrane region" description="Helical" evidence="6">
    <location>
        <begin position="94"/>
        <end position="113"/>
    </location>
</feature>
<dbReference type="AlphaFoldDB" id="A0A7S0NYJ8"/>
<feature type="transmembrane region" description="Helical" evidence="6">
    <location>
        <begin position="69"/>
        <end position="88"/>
    </location>
</feature>
<comment type="similarity">
    <text evidence="2">Belongs to the peptidase S54 family.</text>
</comment>
<dbReference type="GO" id="GO:0016020">
    <property type="term" value="C:membrane"/>
    <property type="evidence" value="ECO:0007669"/>
    <property type="project" value="UniProtKB-SubCell"/>
</dbReference>
<evidence type="ECO:0000256" key="2">
    <source>
        <dbReference type="ARBA" id="ARBA00009045"/>
    </source>
</evidence>
<gene>
    <name evidence="8" type="ORF">CLEP1334_LOCUS14517</name>
</gene>
<protein>
    <recommendedName>
        <fullName evidence="7">Peptidase S54 rhomboid domain-containing protein</fullName>
    </recommendedName>
</protein>
<evidence type="ECO:0000256" key="1">
    <source>
        <dbReference type="ARBA" id="ARBA00004141"/>
    </source>
</evidence>
<sequence length="157" mass="17073">MASSNSQHLHDTSTTFPRRSHDTSLLSAALHGVIYPESRVRGTSGAIYAVMFSQLSLLALNWREMPARWLRLIVILVLIAADVSIFWIWRDASISYAGHLFGAVTGVCVALVLGRNVSLERFEILLTWLGFVGYAALVTAAYVGAQTKAATLAVVVP</sequence>
<dbReference type="InterPro" id="IPR035952">
    <property type="entry name" value="Rhomboid-like_sf"/>
</dbReference>
<dbReference type="PANTHER" id="PTHR45840:SF2">
    <property type="entry name" value="PROTEIN RHOMBOID-RELATED"/>
    <property type="match status" value="1"/>
</dbReference>